<dbReference type="CDD" id="cd07111">
    <property type="entry name" value="ALDH_F16"/>
    <property type="match status" value="1"/>
</dbReference>
<dbReference type="PROSITE" id="PS00687">
    <property type="entry name" value="ALDEHYDE_DEHYDR_GLU"/>
    <property type="match status" value="1"/>
</dbReference>
<evidence type="ECO:0000256" key="3">
    <source>
        <dbReference type="PIRNR" id="PIRNR036490"/>
    </source>
</evidence>
<dbReference type="EC" id="1.2.1.8" evidence="7"/>
<dbReference type="InterPro" id="IPR011408">
    <property type="entry name" value="Aldehyde_DH"/>
</dbReference>
<accession>A0A6S7BTB1</accession>
<dbReference type="InterPro" id="IPR016162">
    <property type="entry name" value="Ald_DH_N"/>
</dbReference>
<sequence length="825" mass="88616">MSIAEYFSSMDYGPAPEDDKAARAWLAEHNARFGHFIGGAWSPFSDAASFETQEPANGRMLARIAQGSAADVDRAVSAARAAQPAWYRLGGHGRAKHLYALARMVQRHSRLFAVLESLDNGKPIRESRDIDIPLVARHLLYYAGWAQLQESEFPDWAPLGVVGQIVPWNFPLLMLAWKIAPALALGNCVVLKPAEFTPLTALLFAELADRAGLPKGVLNVVTGDGTTGAALVEHAGVDKIAFTGSTEVGRLIRKTTAGTGKSLTLELGGKSPFIVFDDADLDSAAEGVVDAIWFNQGQVCCAGSRLLVHEGIEQRFVDKLRRRMETLRVGTSLDKGIDIGAIIDPIQLERITTLVERGVEEGCAVWQPATLRLPKDGSYFPPTLITGVSPASVLAQEEIFGPVLVTMTFRTPDEAVALANHTRYGLAASVWTETIGRALDIAPRLASGVVWINATNLFDASVGFGGYRESGFGREGGREGAYEYLKPRAWTAFKPRTQTRAKVSVPAGGDETSSTSQAGHVAIDVAQGDGEGDLSLATRNVGTPLFIDRTAKLFIGGKQTRPDGGNSTVVLSPAGERLGEVGDGNRKDIRDAVAAARGAQKWANATPHNRSQVLFFLAENLAVRATEFARQLVERTGMSETDATAEVEHSIDRLFTYAAWADKFEGAIHQPPLRGVALAMNEPLGVIGIGCPDEQPLLSFISLLAPAIALGNRVVIVPSRACPLMATDFYQVIETSDVPPGVVNIVTGDPRTLVGVLASHDDVDAVWSFGDAGQSADVERASIGNLKRTFVDHGRELDWTTPDAEGLVFLRQASQVKNIWIPYGD</sequence>
<feature type="domain" description="Aldehyde dehydrogenase" evidence="6">
    <location>
        <begin position="567"/>
        <end position="792"/>
    </location>
</feature>
<dbReference type="FunFam" id="3.40.605.10:FF:000007">
    <property type="entry name" value="NAD/NADP-dependent betaine aldehyde dehydrogenase"/>
    <property type="match status" value="1"/>
</dbReference>
<dbReference type="GO" id="GO:0008802">
    <property type="term" value="F:betaine-aldehyde dehydrogenase (NAD+) activity"/>
    <property type="evidence" value="ECO:0007669"/>
    <property type="project" value="UniProtKB-EC"/>
</dbReference>
<dbReference type="RefSeq" id="WP_175107053.1">
    <property type="nucleotide sequence ID" value="NZ_CADIKM010000030.1"/>
</dbReference>
<dbReference type="Proteomes" id="UP000494115">
    <property type="component" value="Unassembled WGS sequence"/>
</dbReference>
<keyword evidence="8" id="KW-1185">Reference proteome</keyword>
<reference evidence="7 8" key="1">
    <citation type="submission" date="2020-04" db="EMBL/GenBank/DDBJ databases">
        <authorList>
            <person name="De Canck E."/>
        </authorList>
    </citation>
    <scope>NUCLEOTIDE SEQUENCE [LARGE SCALE GENOMIC DNA]</scope>
    <source>
        <strain evidence="7 8">LMG 28138</strain>
    </source>
</reference>
<dbReference type="InterPro" id="IPR016163">
    <property type="entry name" value="Ald_DH_C"/>
</dbReference>
<organism evidence="7 8">
    <name type="scientific">Pararobbsia alpina</name>
    <dbReference type="NCBI Taxonomy" id="621374"/>
    <lineage>
        <taxon>Bacteria</taxon>
        <taxon>Pseudomonadati</taxon>
        <taxon>Pseudomonadota</taxon>
        <taxon>Betaproteobacteria</taxon>
        <taxon>Burkholderiales</taxon>
        <taxon>Burkholderiaceae</taxon>
        <taxon>Pararobbsia</taxon>
    </lineage>
</organism>
<evidence type="ECO:0000256" key="5">
    <source>
        <dbReference type="RuleBase" id="RU003345"/>
    </source>
</evidence>
<dbReference type="InterPro" id="IPR015590">
    <property type="entry name" value="Aldehyde_DH_dom"/>
</dbReference>
<dbReference type="SUPFAM" id="SSF53720">
    <property type="entry name" value="ALDH-like"/>
    <property type="match status" value="2"/>
</dbReference>
<feature type="domain" description="Aldehyde dehydrogenase" evidence="6">
    <location>
        <begin position="48"/>
        <end position="487"/>
    </location>
</feature>
<dbReference type="Gene3D" id="3.40.605.10">
    <property type="entry name" value="Aldehyde Dehydrogenase, Chain A, domain 1"/>
    <property type="match status" value="2"/>
</dbReference>
<dbReference type="AlphaFoldDB" id="A0A6S7BTB1"/>
<feature type="active site" evidence="4">
    <location>
        <position position="266"/>
    </location>
</feature>
<dbReference type="InterPro" id="IPR016161">
    <property type="entry name" value="Ald_DH/histidinol_DH"/>
</dbReference>
<dbReference type="PIRSF" id="PIRSF036490">
    <property type="entry name" value="Aldedh_dupl"/>
    <property type="match status" value="1"/>
</dbReference>
<evidence type="ECO:0000256" key="4">
    <source>
        <dbReference type="PROSITE-ProRule" id="PRU10007"/>
    </source>
</evidence>
<evidence type="ECO:0000313" key="8">
    <source>
        <dbReference type="Proteomes" id="UP000494115"/>
    </source>
</evidence>
<evidence type="ECO:0000259" key="6">
    <source>
        <dbReference type="Pfam" id="PF00171"/>
    </source>
</evidence>
<proteinExistence type="inferred from homology"/>
<evidence type="ECO:0000256" key="1">
    <source>
        <dbReference type="ARBA" id="ARBA00009986"/>
    </source>
</evidence>
<dbReference type="EMBL" id="CADIKM010000030">
    <property type="protein sequence ID" value="CAB3798655.1"/>
    <property type="molecule type" value="Genomic_DNA"/>
</dbReference>
<gene>
    <name evidence="7" type="primary">betB_2</name>
    <name evidence="7" type="ORF">LMG28138_04480</name>
</gene>
<evidence type="ECO:0000256" key="2">
    <source>
        <dbReference type="ARBA" id="ARBA00023002"/>
    </source>
</evidence>
<protein>
    <submittedName>
        <fullName evidence="7">NAD/NADP-dependent betaine aldehyde dehydrogenase</fullName>
        <ecNumber evidence="7">1.2.1.8</ecNumber>
    </submittedName>
</protein>
<dbReference type="FunFam" id="3.40.309.10:FF:000012">
    <property type="entry name" value="Betaine aldehyde dehydrogenase"/>
    <property type="match status" value="1"/>
</dbReference>
<evidence type="ECO:0000313" key="7">
    <source>
        <dbReference type="EMBL" id="CAB3798655.1"/>
    </source>
</evidence>
<dbReference type="Pfam" id="PF00171">
    <property type="entry name" value="Aldedh"/>
    <property type="match status" value="2"/>
</dbReference>
<dbReference type="PANTHER" id="PTHR11699">
    <property type="entry name" value="ALDEHYDE DEHYDROGENASE-RELATED"/>
    <property type="match status" value="1"/>
</dbReference>
<dbReference type="InterPro" id="IPR029510">
    <property type="entry name" value="Ald_DH_CS_GLU"/>
</dbReference>
<name>A0A6S7BTB1_9BURK</name>
<dbReference type="Gene3D" id="3.40.309.10">
    <property type="entry name" value="Aldehyde Dehydrogenase, Chain A, domain 2"/>
    <property type="match status" value="1"/>
</dbReference>
<keyword evidence="2 5" id="KW-0560">Oxidoreductase</keyword>
<comment type="similarity">
    <text evidence="1 3 5">Belongs to the aldehyde dehydrogenase family.</text>
</comment>